<dbReference type="PROSITE" id="PS51898">
    <property type="entry name" value="TYR_RECOMBINASE"/>
    <property type="match status" value="1"/>
</dbReference>
<feature type="domain" description="Tyr recombinase" evidence="4">
    <location>
        <begin position="224"/>
        <end position="398"/>
    </location>
</feature>
<dbReference type="eggNOG" id="COG0582">
    <property type="taxonomic scope" value="Bacteria"/>
</dbReference>
<dbReference type="InterPro" id="IPR010998">
    <property type="entry name" value="Integrase_recombinase_N"/>
</dbReference>
<dbReference type="Pfam" id="PF13102">
    <property type="entry name" value="Phage_int_SAM_5"/>
    <property type="match status" value="1"/>
</dbReference>
<dbReference type="PANTHER" id="PTHR30349">
    <property type="entry name" value="PHAGE INTEGRASE-RELATED"/>
    <property type="match status" value="1"/>
</dbReference>
<dbReference type="HOGENOM" id="CLU_033139_2_0_10"/>
<reference evidence="5" key="1">
    <citation type="submission" date="2007-10" db="EMBL/GenBank/DDBJ databases">
        <authorList>
            <person name="Fulton L."/>
            <person name="Clifton S."/>
            <person name="Fulton B."/>
            <person name="Xu J."/>
            <person name="Minx P."/>
            <person name="Pepin K.H."/>
            <person name="Johnson M."/>
            <person name="Thiruvilangam P."/>
            <person name="Bhonagiri V."/>
            <person name="Nash W.E."/>
            <person name="Mardis E.R."/>
            <person name="Wilson R.K."/>
        </authorList>
    </citation>
    <scope>NUCLEOTIDE SEQUENCE [LARGE SCALE GENOMIC DNA]</scope>
    <source>
        <strain evidence="5">DSM 17216</strain>
    </source>
</reference>
<protein>
    <submittedName>
        <fullName evidence="5">Site-specific recombinase, phage integrase family</fullName>
    </submittedName>
</protein>
<sequence length="415" mass="47989">MKTSMSRSTFKILFYVKKGSERANGYLPLMCRLTVDGEIKQFSCKLDVPPKLWDVKTARATGKSVEAQKINAAVDRIRVDVNRRYQELMQSDGYVTAARLRDVYLGLGVKRETLLKLFEQHNEEFIKKVGHSRVQGTYNRYRTIYKHLCEFVPKVYRRDDIPLKELNLTFINNFEYFLRTEKKCRTNTVWGYMIGLKHIISIARNSGALPFNPFAGYINSFESVDRGYLTEREIQTLMEVPVKSGTCELVRDLFIFSVFTGLAYADVKALTTDRLQTFFDGNLWIITRRRKTNTESNIRLLDVPRRIIEKYKGLSKDDHVFPVPSSSRCNVILKELGRQCGFKIRLTYHVARHTNATTVLLSHGVPIETVSRLLGHTDLKTTQIYARITNQKISSDMEVLSHKLEKMEKEICDAI</sequence>
<accession>B0MW08</accession>
<evidence type="ECO:0000313" key="5">
    <source>
        <dbReference type="EMBL" id="EDS03420.1"/>
    </source>
</evidence>
<dbReference type="EMBL" id="ABFK02000018">
    <property type="protein sequence ID" value="EDS03420.1"/>
    <property type="molecule type" value="Genomic_DNA"/>
</dbReference>
<dbReference type="Pfam" id="PF00589">
    <property type="entry name" value="Phage_integrase"/>
    <property type="match status" value="1"/>
</dbReference>
<keyword evidence="3" id="KW-0233">DNA recombination</keyword>
<gene>
    <name evidence="5" type="ORF">ALIPUT_01239</name>
</gene>
<evidence type="ECO:0000256" key="2">
    <source>
        <dbReference type="ARBA" id="ARBA00023125"/>
    </source>
</evidence>
<dbReference type="Gene3D" id="1.10.150.130">
    <property type="match status" value="1"/>
</dbReference>
<evidence type="ECO:0000256" key="3">
    <source>
        <dbReference type="ARBA" id="ARBA00023172"/>
    </source>
</evidence>
<dbReference type="InterPro" id="IPR025269">
    <property type="entry name" value="SAM-like_dom"/>
</dbReference>
<dbReference type="AlphaFoldDB" id="B0MW08"/>
<dbReference type="SUPFAM" id="SSF56349">
    <property type="entry name" value="DNA breaking-rejoining enzymes"/>
    <property type="match status" value="1"/>
</dbReference>
<dbReference type="GO" id="GO:0003677">
    <property type="term" value="F:DNA binding"/>
    <property type="evidence" value="ECO:0007669"/>
    <property type="project" value="UniProtKB-KW"/>
</dbReference>
<evidence type="ECO:0000256" key="1">
    <source>
        <dbReference type="ARBA" id="ARBA00008857"/>
    </source>
</evidence>
<dbReference type="GeneID" id="73804112"/>
<dbReference type="InterPro" id="IPR035386">
    <property type="entry name" value="Arm-DNA-bind_5"/>
</dbReference>
<comment type="similarity">
    <text evidence="1">Belongs to the 'phage' integrase family.</text>
</comment>
<dbReference type="Proteomes" id="UP000005819">
    <property type="component" value="Unassembled WGS sequence"/>
</dbReference>
<dbReference type="InterPro" id="IPR002104">
    <property type="entry name" value="Integrase_catalytic"/>
</dbReference>
<keyword evidence="2" id="KW-0238">DNA-binding</keyword>
<keyword evidence="6" id="KW-1185">Reference proteome</keyword>
<reference evidence="5" key="2">
    <citation type="submission" date="2013-09" db="EMBL/GenBank/DDBJ databases">
        <title>Draft genome sequence of Alistipes putredinis (DSM 17216).</title>
        <authorList>
            <person name="Sudarsanam P."/>
            <person name="Ley R."/>
            <person name="Guruge J."/>
            <person name="Turnbaugh P.J."/>
            <person name="Mahowald M."/>
            <person name="Liep D."/>
            <person name="Gordon J."/>
        </authorList>
    </citation>
    <scope>NUCLEOTIDE SEQUENCE</scope>
    <source>
        <strain evidence="5">DSM 17216</strain>
    </source>
</reference>
<comment type="caution">
    <text evidence="5">The sequence shown here is derived from an EMBL/GenBank/DDBJ whole genome shotgun (WGS) entry which is preliminary data.</text>
</comment>
<dbReference type="PANTHER" id="PTHR30349:SF64">
    <property type="entry name" value="PROPHAGE INTEGRASE INTD-RELATED"/>
    <property type="match status" value="1"/>
</dbReference>
<dbReference type="InterPro" id="IPR050090">
    <property type="entry name" value="Tyrosine_recombinase_XerCD"/>
</dbReference>
<dbReference type="Pfam" id="PF17293">
    <property type="entry name" value="Arm-DNA-bind_5"/>
    <property type="match status" value="1"/>
</dbReference>
<evidence type="ECO:0000259" key="4">
    <source>
        <dbReference type="PROSITE" id="PS51898"/>
    </source>
</evidence>
<dbReference type="OrthoDB" id="1493636at2"/>
<evidence type="ECO:0000313" key="6">
    <source>
        <dbReference type="Proteomes" id="UP000005819"/>
    </source>
</evidence>
<dbReference type="GO" id="GO:0015074">
    <property type="term" value="P:DNA integration"/>
    <property type="evidence" value="ECO:0007669"/>
    <property type="project" value="InterPro"/>
</dbReference>
<dbReference type="RefSeq" id="WP_004330052.1">
    <property type="nucleotide sequence ID" value="NZ_DS499581.1"/>
</dbReference>
<dbReference type="InterPro" id="IPR013762">
    <property type="entry name" value="Integrase-like_cat_sf"/>
</dbReference>
<dbReference type="GO" id="GO:0006310">
    <property type="term" value="P:DNA recombination"/>
    <property type="evidence" value="ECO:0007669"/>
    <property type="project" value="UniProtKB-KW"/>
</dbReference>
<dbReference type="Gene3D" id="1.10.443.10">
    <property type="entry name" value="Intergrase catalytic core"/>
    <property type="match status" value="1"/>
</dbReference>
<organism evidence="5 6">
    <name type="scientific">Alistipes putredinis DSM 17216</name>
    <dbReference type="NCBI Taxonomy" id="445970"/>
    <lineage>
        <taxon>Bacteria</taxon>
        <taxon>Pseudomonadati</taxon>
        <taxon>Bacteroidota</taxon>
        <taxon>Bacteroidia</taxon>
        <taxon>Bacteroidales</taxon>
        <taxon>Rikenellaceae</taxon>
        <taxon>Alistipes</taxon>
    </lineage>
</organism>
<name>B0MW08_9BACT</name>
<dbReference type="CDD" id="cd01185">
    <property type="entry name" value="INTN1_C_like"/>
    <property type="match status" value="1"/>
</dbReference>
<dbReference type="InterPro" id="IPR011010">
    <property type="entry name" value="DNA_brk_join_enz"/>
</dbReference>
<proteinExistence type="inferred from homology"/>